<sequence length="206" mass="22532">MPKIQIIENADDKAIAEWFAQRLQAALSLTSDEIAITVPGGSTPFPIFDLLAKMDLPWHRIAVWPGDDRIVEEEHPASNIGKIRARLEPVGAQIVPLTEDAQPPHFAIAWLGMGGDGHIASLFPNTDPQVNDRHAVRRLTPDPLPPEAPFDRVSLTIPALLDSDEIMFVIRGADKRAVLDGAIKGEHDLPVARLLGAARHKVTCFC</sequence>
<evidence type="ECO:0000313" key="3">
    <source>
        <dbReference type="Proteomes" id="UP000190989"/>
    </source>
</evidence>
<reference evidence="3" key="1">
    <citation type="submission" date="2017-02" db="EMBL/GenBank/DDBJ databases">
        <authorList>
            <person name="Varghese N."/>
            <person name="Submissions S."/>
        </authorList>
    </citation>
    <scope>NUCLEOTIDE SEQUENCE [LARGE SCALE GENOMIC DNA]</scope>
    <source>
        <strain evidence="3">SM117</strain>
    </source>
</reference>
<proteinExistence type="predicted"/>
<dbReference type="SUPFAM" id="SSF100950">
    <property type="entry name" value="NagB/RpiA/CoA transferase-like"/>
    <property type="match status" value="1"/>
</dbReference>
<dbReference type="AlphaFoldDB" id="A0A1U6IC78"/>
<dbReference type="EMBL" id="FVZE01000005">
    <property type="protein sequence ID" value="SLK05593.1"/>
    <property type="molecule type" value="Genomic_DNA"/>
</dbReference>
<dbReference type="InterPro" id="IPR037171">
    <property type="entry name" value="NagB/RpiA_transferase-like"/>
</dbReference>
<dbReference type="STRING" id="428990.SAMN06295987_105200"/>
<feature type="domain" description="Glucosamine/galactosamine-6-phosphate isomerase" evidence="1">
    <location>
        <begin position="13"/>
        <end position="195"/>
    </location>
</feature>
<keyword evidence="3" id="KW-1185">Reference proteome</keyword>
<dbReference type="Gene3D" id="3.40.50.1360">
    <property type="match status" value="1"/>
</dbReference>
<dbReference type="InterPro" id="IPR039104">
    <property type="entry name" value="6PGL"/>
</dbReference>
<dbReference type="PANTHER" id="PTHR11054">
    <property type="entry name" value="6-PHOSPHOGLUCONOLACTONASE"/>
    <property type="match status" value="1"/>
</dbReference>
<gene>
    <name evidence="2" type="ORF">SAMN06295987_105200</name>
</gene>
<name>A0A1U6IC78_9SPHN</name>
<dbReference type="Proteomes" id="UP000190989">
    <property type="component" value="Unassembled WGS sequence"/>
</dbReference>
<dbReference type="RefSeq" id="WP_079731121.1">
    <property type="nucleotide sequence ID" value="NZ_FVZE01000005.1"/>
</dbReference>
<organism evidence="2 3">
    <name type="scientific">Novosphingobium mathurense</name>
    <dbReference type="NCBI Taxonomy" id="428990"/>
    <lineage>
        <taxon>Bacteria</taxon>
        <taxon>Pseudomonadati</taxon>
        <taxon>Pseudomonadota</taxon>
        <taxon>Alphaproteobacteria</taxon>
        <taxon>Sphingomonadales</taxon>
        <taxon>Sphingomonadaceae</taxon>
        <taxon>Novosphingobium</taxon>
    </lineage>
</organism>
<dbReference type="PANTHER" id="PTHR11054:SF0">
    <property type="entry name" value="6-PHOSPHOGLUCONOLACTONASE"/>
    <property type="match status" value="1"/>
</dbReference>
<evidence type="ECO:0000313" key="2">
    <source>
        <dbReference type="EMBL" id="SLK05593.1"/>
    </source>
</evidence>
<dbReference type="GO" id="GO:0005975">
    <property type="term" value="P:carbohydrate metabolic process"/>
    <property type="evidence" value="ECO:0007669"/>
    <property type="project" value="InterPro"/>
</dbReference>
<dbReference type="Pfam" id="PF01182">
    <property type="entry name" value="Glucosamine_iso"/>
    <property type="match status" value="1"/>
</dbReference>
<dbReference type="InterPro" id="IPR006148">
    <property type="entry name" value="Glc/Gal-6P_isomerase"/>
</dbReference>
<evidence type="ECO:0000259" key="1">
    <source>
        <dbReference type="Pfam" id="PF01182"/>
    </source>
</evidence>
<protein>
    <submittedName>
        <fullName evidence="2">6-phosphogluconolactonase</fullName>
    </submittedName>
</protein>
<accession>A0A1U6IC78</accession>